<dbReference type="PANTHER" id="PTHR22588">
    <property type="entry name" value="VWFA DOMAIN-CONTAINING PROTEIN"/>
    <property type="match status" value="1"/>
</dbReference>
<reference evidence="6" key="1">
    <citation type="journal article" date="2017" name="bioRxiv">
        <title>Comparative analysis of the genomes of Stylophora pistillata and Acropora digitifera provides evidence for extensive differences between species of corals.</title>
        <authorList>
            <person name="Voolstra C.R."/>
            <person name="Li Y."/>
            <person name="Liew Y.J."/>
            <person name="Baumgarten S."/>
            <person name="Zoccola D."/>
            <person name="Flot J.-F."/>
            <person name="Tambutte S."/>
            <person name="Allemand D."/>
            <person name="Aranda M."/>
        </authorList>
    </citation>
    <scope>NUCLEOTIDE SEQUENCE [LARGE SCALE GENOMIC DNA]</scope>
</reference>
<feature type="domain" description="Laminin G" evidence="3">
    <location>
        <begin position="213"/>
        <end position="388"/>
    </location>
</feature>
<dbReference type="InterPro" id="IPR036465">
    <property type="entry name" value="vWFA_dom_sf"/>
</dbReference>
<dbReference type="InterPro" id="IPR002035">
    <property type="entry name" value="VWF_A"/>
</dbReference>
<feature type="signal peptide" evidence="2">
    <location>
        <begin position="1"/>
        <end position="19"/>
    </location>
</feature>
<dbReference type="GO" id="GO:0005581">
    <property type="term" value="C:collagen trimer"/>
    <property type="evidence" value="ECO:0007669"/>
    <property type="project" value="UniProtKB-KW"/>
</dbReference>
<dbReference type="SMART" id="SM00327">
    <property type="entry name" value="VWA"/>
    <property type="match status" value="1"/>
</dbReference>
<dbReference type="SUPFAM" id="SSF49899">
    <property type="entry name" value="Concanavalin A-like lectins/glucanases"/>
    <property type="match status" value="1"/>
</dbReference>
<evidence type="ECO:0000313" key="5">
    <source>
        <dbReference type="EMBL" id="PFX19251.1"/>
    </source>
</evidence>
<feature type="chain" id="PRO_5012608963" evidence="2">
    <location>
        <begin position="20"/>
        <end position="394"/>
    </location>
</feature>
<dbReference type="Gene3D" id="3.40.50.410">
    <property type="entry name" value="von Willebrand factor, type A domain"/>
    <property type="match status" value="1"/>
</dbReference>
<dbReference type="SUPFAM" id="SSF53300">
    <property type="entry name" value="vWA-like"/>
    <property type="match status" value="1"/>
</dbReference>
<sequence>MALTNWIVLFLSLSAVVQKSFEEEQRICTSEADVVFMVDSSSSINFRNFNKSIKEFVKKSAAEFGVAPEKSRAAVILFSADAEATIKFGDAPTLEKFQEKVDKLKHQRGRRTRIDKALILANQLFSKLEKDGRKKVAILLTDGKQNPLADLEKAAKPLHAKNVITIAVGIGDDVGKNELEKITKSKDNVVINKDYKELQEKLLNIISIACEESNCGCFSGSSYITVKNYEDKKARAQDDIHFEFKSSKPSGTIMFVQGNYSDHIYVGYDHGDRLVYRVDLGKGERQIMAKGVKLDDNKWHTFRLMRVGRSFTITIDNAHRPQAMGEVPGDFERLDITKSKGYFLGSLNLHNFTGCIRDFRVDEEAIIANAIGGESEYSVTNKNEMKQCTESDQE</sequence>
<evidence type="ECO:0000256" key="1">
    <source>
        <dbReference type="PROSITE-ProRule" id="PRU00122"/>
    </source>
</evidence>
<comment type="caution">
    <text evidence="5">The sequence shown here is derived from an EMBL/GenBank/DDBJ whole genome shotgun (WGS) entry which is preliminary data.</text>
</comment>
<accession>A0A2B4RNR1</accession>
<gene>
    <name evidence="5" type="primary">Col6a4</name>
    <name evidence="5" type="ORF">AWC38_SpisGene16339</name>
</gene>
<dbReference type="AlphaFoldDB" id="A0A2B4RNR1"/>
<evidence type="ECO:0000256" key="2">
    <source>
        <dbReference type="SAM" id="SignalP"/>
    </source>
</evidence>
<dbReference type="PROSITE" id="PS50025">
    <property type="entry name" value="LAM_G_DOMAIN"/>
    <property type="match status" value="1"/>
</dbReference>
<dbReference type="Gene3D" id="2.60.120.200">
    <property type="match status" value="1"/>
</dbReference>
<dbReference type="EMBL" id="LSMT01000369">
    <property type="protein sequence ID" value="PFX19251.1"/>
    <property type="molecule type" value="Genomic_DNA"/>
</dbReference>
<dbReference type="InterPro" id="IPR013320">
    <property type="entry name" value="ConA-like_dom_sf"/>
</dbReference>
<dbReference type="CDD" id="cd01450">
    <property type="entry name" value="vWFA_subfamily_ECM"/>
    <property type="match status" value="1"/>
</dbReference>
<dbReference type="InterPro" id="IPR001791">
    <property type="entry name" value="Laminin_G"/>
</dbReference>
<feature type="domain" description="VWFA" evidence="4">
    <location>
        <begin position="33"/>
        <end position="206"/>
    </location>
</feature>
<protein>
    <submittedName>
        <fullName evidence="5">Collagen alpha-4(VI) chain</fullName>
    </submittedName>
</protein>
<dbReference type="PROSITE" id="PS50234">
    <property type="entry name" value="VWFA"/>
    <property type="match status" value="1"/>
</dbReference>
<evidence type="ECO:0000259" key="4">
    <source>
        <dbReference type="PROSITE" id="PS50234"/>
    </source>
</evidence>
<keyword evidence="6" id="KW-1185">Reference proteome</keyword>
<dbReference type="PANTHER" id="PTHR22588:SF3">
    <property type="entry name" value="VWFA DOMAIN-CONTAINING PROTEIN"/>
    <property type="match status" value="1"/>
</dbReference>
<dbReference type="Pfam" id="PF00092">
    <property type="entry name" value="VWA"/>
    <property type="match status" value="1"/>
</dbReference>
<dbReference type="OrthoDB" id="5948877at2759"/>
<evidence type="ECO:0000313" key="6">
    <source>
        <dbReference type="Proteomes" id="UP000225706"/>
    </source>
</evidence>
<name>A0A2B4RNR1_STYPI</name>
<dbReference type="SMART" id="SM00282">
    <property type="entry name" value="LamG"/>
    <property type="match status" value="1"/>
</dbReference>
<proteinExistence type="predicted"/>
<dbReference type="Pfam" id="PF02210">
    <property type="entry name" value="Laminin_G_2"/>
    <property type="match status" value="1"/>
</dbReference>
<evidence type="ECO:0000259" key="3">
    <source>
        <dbReference type="PROSITE" id="PS50025"/>
    </source>
</evidence>
<dbReference type="Proteomes" id="UP000225706">
    <property type="component" value="Unassembled WGS sequence"/>
</dbReference>
<keyword evidence="5" id="KW-0176">Collagen</keyword>
<dbReference type="InterPro" id="IPR052229">
    <property type="entry name" value="Collagen-VI/PIF"/>
</dbReference>
<organism evidence="5 6">
    <name type="scientific">Stylophora pistillata</name>
    <name type="common">Smooth cauliflower coral</name>
    <dbReference type="NCBI Taxonomy" id="50429"/>
    <lineage>
        <taxon>Eukaryota</taxon>
        <taxon>Metazoa</taxon>
        <taxon>Cnidaria</taxon>
        <taxon>Anthozoa</taxon>
        <taxon>Hexacorallia</taxon>
        <taxon>Scleractinia</taxon>
        <taxon>Astrocoeniina</taxon>
        <taxon>Pocilloporidae</taxon>
        <taxon>Stylophora</taxon>
    </lineage>
</organism>
<dbReference type="CDD" id="cd00110">
    <property type="entry name" value="LamG"/>
    <property type="match status" value="1"/>
</dbReference>
<keyword evidence="2" id="KW-0732">Signal</keyword>
<dbReference type="PRINTS" id="PR00453">
    <property type="entry name" value="VWFADOMAIN"/>
</dbReference>
<comment type="caution">
    <text evidence="1">Lacks conserved residue(s) required for the propagation of feature annotation.</text>
</comment>